<name>A0ABU2LHK7_9ACTN</name>
<gene>
    <name evidence="1" type="ORF">RNC47_01865</name>
</gene>
<proteinExistence type="predicted"/>
<dbReference type="PIRSF" id="PIRSF028498">
    <property type="entry name" value="UCP028498"/>
    <property type="match status" value="1"/>
</dbReference>
<evidence type="ECO:0000313" key="2">
    <source>
        <dbReference type="Proteomes" id="UP001183420"/>
    </source>
</evidence>
<sequence>MTAWSSDDIARIAATDDLHIAPFRADGVTYGTLTWIWSVVVDGRLFVRAYNGTNSRWYQSAMSQHAGRITAAGSTFEVTFAAADPSLKDQIDAAYRDKYAGSPYLPPMIAGGPQAATVEITPRQAA</sequence>
<dbReference type="EMBL" id="JAVREM010000001">
    <property type="protein sequence ID" value="MDT0317080.1"/>
    <property type="molecule type" value="Genomic_DNA"/>
</dbReference>
<dbReference type="RefSeq" id="WP_311594821.1">
    <property type="nucleotide sequence ID" value="NZ_JAVREM010000001.1"/>
</dbReference>
<dbReference type="Proteomes" id="UP001183420">
    <property type="component" value="Unassembled WGS sequence"/>
</dbReference>
<dbReference type="Pfam" id="PF10012">
    <property type="entry name" value="DUF2255"/>
    <property type="match status" value="1"/>
</dbReference>
<evidence type="ECO:0000313" key="1">
    <source>
        <dbReference type="EMBL" id="MDT0317080.1"/>
    </source>
</evidence>
<dbReference type="InterPro" id="IPR016888">
    <property type="entry name" value="UCP028498"/>
</dbReference>
<protein>
    <submittedName>
        <fullName evidence="1">DUF2255 family protein</fullName>
    </submittedName>
</protein>
<accession>A0ABU2LHK7</accession>
<keyword evidence="2" id="KW-1185">Reference proteome</keyword>
<organism evidence="1 2">
    <name type="scientific">Streptomyces millisiae</name>
    <dbReference type="NCBI Taxonomy" id="3075542"/>
    <lineage>
        <taxon>Bacteria</taxon>
        <taxon>Bacillati</taxon>
        <taxon>Actinomycetota</taxon>
        <taxon>Actinomycetes</taxon>
        <taxon>Kitasatosporales</taxon>
        <taxon>Streptomycetaceae</taxon>
        <taxon>Streptomyces</taxon>
    </lineage>
</organism>
<reference evidence="2" key="1">
    <citation type="submission" date="2023-07" db="EMBL/GenBank/DDBJ databases">
        <title>30 novel species of actinomycetes from the DSMZ collection.</title>
        <authorList>
            <person name="Nouioui I."/>
        </authorList>
    </citation>
    <scope>NUCLEOTIDE SEQUENCE [LARGE SCALE GENOMIC DNA]</scope>
    <source>
        <strain evidence="2">DSM 44918</strain>
    </source>
</reference>
<comment type="caution">
    <text evidence="1">The sequence shown here is derived from an EMBL/GenBank/DDBJ whole genome shotgun (WGS) entry which is preliminary data.</text>
</comment>